<feature type="region of interest" description="Disordered" evidence="2">
    <location>
        <begin position="1"/>
        <end position="118"/>
    </location>
</feature>
<evidence type="ECO:0000313" key="4">
    <source>
        <dbReference type="Proteomes" id="UP001189429"/>
    </source>
</evidence>
<protein>
    <submittedName>
        <fullName evidence="3">Uncharacterized protein</fullName>
    </submittedName>
</protein>
<dbReference type="SUPFAM" id="SSF81995">
    <property type="entry name" value="beta-sandwich domain of Sec23/24"/>
    <property type="match status" value="1"/>
</dbReference>
<name>A0ABN9QYE1_9DINO</name>
<accession>A0ABN9QYE1</accession>
<feature type="non-terminal residue" evidence="3">
    <location>
        <position position="1"/>
    </location>
</feature>
<evidence type="ECO:0000256" key="2">
    <source>
        <dbReference type="SAM" id="MobiDB-lite"/>
    </source>
</evidence>
<keyword evidence="4" id="KW-1185">Reference proteome</keyword>
<feature type="compositionally biased region" description="Basic and acidic residues" evidence="2">
    <location>
        <begin position="245"/>
        <end position="261"/>
    </location>
</feature>
<evidence type="ECO:0000256" key="1">
    <source>
        <dbReference type="SAM" id="Coils"/>
    </source>
</evidence>
<feature type="compositionally biased region" description="Low complexity" evidence="2">
    <location>
        <begin position="47"/>
        <end position="72"/>
    </location>
</feature>
<feature type="compositionally biased region" description="Low complexity" evidence="2">
    <location>
        <begin position="20"/>
        <end position="40"/>
    </location>
</feature>
<feature type="region of interest" description="Disordered" evidence="2">
    <location>
        <begin position="236"/>
        <end position="261"/>
    </location>
</feature>
<evidence type="ECO:0000313" key="3">
    <source>
        <dbReference type="EMBL" id="CAK0810378.1"/>
    </source>
</evidence>
<feature type="coiled-coil region" evidence="1">
    <location>
        <begin position="167"/>
        <end position="217"/>
    </location>
</feature>
<feature type="non-terminal residue" evidence="3">
    <location>
        <position position="285"/>
    </location>
</feature>
<dbReference type="EMBL" id="CAUYUJ010004643">
    <property type="protein sequence ID" value="CAK0810378.1"/>
    <property type="molecule type" value="Genomic_DNA"/>
</dbReference>
<proteinExistence type="predicted"/>
<gene>
    <name evidence="3" type="ORF">PCOR1329_LOCUS15364</name>
</gene>
<organism evidence="3 4">
    <name type="scientific">Prorocentrum cordatum</name>
    <dbReference type="NCBI Taxonomy" id="2364126"/>
    <lineage>
        <taxon>Eukaryota</taxon>
        <taxon>Sar</taxon>
        <taxon>Alveolata</taxon>
        <taxon>Dinophyceae</taxon>
        <taxon>Prorocentrales</taxon>
        <taxon>Prorocentraceae</taxon>
        <taxon>Prorocentrum</taxon>
    </lineage>
</organism>
<dbReference type="Proteomes" id="UP001189429">
    <property type="component" value="Unassembled WGS sequence"/>
</dbReference>
<sequence length="285" mass="31299">RRDDAASSSSSVGIRGAGAEGAPALAQAQAAEDAAEAAQPLRPPQQPHQQPQPQQQQPQQQEAEEPASGPQAMAVPRREASRGEAGPRGSSSLDGAGPPGGREKGALPESPSAVGLSDASTVDLTLESIDQNEASINSQLLAIWEESRSIKVGIDAATSEEEKEGRLRALLLQKRDAKRLMEQKQALIDRRMQLTRLEHLERELERESRDLEELDSVIKLNVDEEVQRQLAQCRDGFGVGSEAPRGFEEPEPHPEWHAREQQLNRLRAQLSERKGALEHERRLRE</sequence>
<comment type="caution">
    <text evidence="3">The sequence shown here is derived from an EMBL/GenBank/DDBJ whole genome shotgun (WGS) entry which is preliminary data.</text>
</comment>
<feature type="compositionally biased region" description="Low complexity" evidence="2">
    <location>
        <begin position="1"/>
        <end position="11"/>
    </location>
</feature>
<reference evidence="3" key="1">
    <citation type="submission" date="2023-10" db="EMBL/GenBank/DDBJ databases">
        <authorList>
            <person name="Chen Y."/>
            <person name="Shah S."/>
            <person name="Dougan E. K."/>
            <person name="Thang M."/>
            <person name="Chan C."/>
        </authorList>
    </citation>
    <scope>NUCLEOTIDE SEQUENCE [LARGE SCALE GENOMIC DNA]</scope>
</reference>
<keyword evidence="1" id="KW-0175">Coiled coil</keyword>